<sequence length="123" mass="14146">MLQWKFNILPQCNSKPIGGIKGFDKSLTYKGIDLERRVMYTERDGYLETEAMQLLLRTNLHSPAPNEMHKYGQFSRRPLTLETPKCLHTFPPHFNSPNNYHHVQFPSSSEGGRIGSDLSPLDE</sequence>
<gene>
    <name evidence="2" type="ORF">L3X38_034429</name>
</gene>
<dbReference type="Proteomes" id="UP001054821">
    <property type="component" value="Chromosome 6"/>
</dbReference>
<dbReference type="EMBL" id="JAJFAZ020000006">
    <property type="protein sequence ID" value="KAI5325355.1"/>
    <property type="molecule type" value="Genomic_DNA"/>
</dbReference>
<evidence type="ECO:0000313" key="2">
    <source>
        <dbReference type="EMBL" id="KAI5325355.1"/>
    </source>
</evidence>
<feature type="compositionally biased region" description="Polar residues" evidence="1">
    <location>
        <begin position="95"/>
        <end position="110"/>
    </location>
</feature>
<proteinExistence type="predicted"/>
<comment type="caution">
    <text evidence="2">The sequence shown here is derived from an EMBL/GenBank/DDBJ whole genome shotgun (WGS) entry which is preliminary data.</text>
</comment>
<protein>
    <submittedName>
        <fullName evidence="2">Uncharacterized protein</fullName>
    </submittedName>
</protein>
<accession>A0AAD4VHU6</accession>
<reference evidence="2 3" key="1">
    <citation type="journal article" date="2022" name="G3 (Bethesda)">
        <title>Whole-genome sequence and methylome profiling of the almond [Prunus dulcis (Mill.) D.A. Webb] cultivar 'Nonpareil'.</title>
        <authorList>
            <person name="D'Amico-Willman K.M."/>
            <person name="Ouma W.Z."/>
            <person name="Meulia T."/>
            <person name="Sideli G.M."/>
            <person name="Gradziel T.M."/>
            <person name="Fresnedo-Ramirez J."/>
        </authorList>
    </citation>
    <scope>NUCLEOTIDE SEQUENCE [LARGE SCALE GENOMIC DNA]</scope>
    <source>
        <strain evidence="2">Clone GOH B32 T37-40</strain>
    </source>
</reference>
<organism evidence="2 3">
    <name type="scientific">Prunus dulcis</name>
    <name type="common">Almond</name>
    <name type="synonym">Amygdalus dulcis</name>
    <dbReference type="NCBI Taxonomy" id="3755"/>
    <lineage>
        <taxon>Eukaryota</taxon>
        <taxon>Viridiplantae</taxon>
        <taxon>Streptophyta</taxon>
        <taxon>Embryophyta</taxon>
        <taxon>Tracheophyta</taxon>
        <taxon>Spermatophyta</taxon>
        <taxon>Magnoliopsida</taxon>
        <taxon>eudicotyledons</taxon>
        <taxon>Gunneridae</taxon>
        <taxon>Pentapetalae</taxon>
        <taxon>rosids</taxon>
        <taxon>fabids</taxon>
        <taxon>Rosales</taxon>
        <taxon>Rosaceae</taxon>
        <taxon>Amygdaloideae</taxon>
        <taxon>Amygdaleae</taxon>
        <taxon>Prunus</taxon>
    </lineage>
</organism>
<feature type="region of interest" description="Disordered" evidence="1">
    <location>
        <begin position="93"/>
        <end position="123"/>
    </location>
</feature>
<keyword evidence="3" id="KW-1185">Reference proteome</keyword>
<name>A0AAD4VHU6_PRUDU</name>
<evidence type="ECO:0000256" key="1">
    <source>
        <dbReference type="SAM" id="MobiDB-lite"/>
    </source>
</evidence>
<evidence type="ECO:0000313" key="3">
    <source>
        <dbReference type="Proteomes" id="UP001054821"/>
    </source>
</evidence>
<dbReference type="AlphaFoldDB" id="A0AAD4VHU6"/>